<reference evidence="3 4" key="1">
    <citation type="journal article" date="2019" name="Int. J. Syst. Evol. Microbiol.">
        <title>The Global Catalogue of Microorganisms (GCM) 10K type strain sequencing project: providing services to taxonomists for standard genome sequencing and annotation.</title>
        <authorList>
            <consortium name="The Broad Institute Genomics Platform"/>
            <consortium name="The Broad Institute Genome Sequencing Center for Infectious Disease"/>
            <person name="Wu L."/>
            <person name="Ma J."/>
        </authorList>
    </citation>
    <scope>NUCLEOTIDE SEQUENCE [LARGE SCALE GENOMIC DNA]</scope>
    <source>
        <strain evidence="3 4">CGMCC 1.3240</strain>
    </source>
</reference>
<gene>
    <name evidence="3" type="ORF">ACFQGH_07315</name>
</gene>
<dbReference type="Pfam" id="PF01266">
    <property type="entry name" value="DAO"/>
    <property type="match status" value="1"/>
</dbReference>
<dbReference type="SUPFAM" id="SSF51905">
    <property type="entry name" value="FAD/NAD(P)-binding domain"/>
    <property type="match status" value="1"/>
</dbReference>
<dbReference type="EMBL" id="JBHSXQ010000002">
    <property type="protein sequence ID" value="MFC6905011.1"/>
    <property type="molecule type" value="Genomic_DNA"/>
</dbReference>
<name>A0ABD5V5A0_9EURY</name>
<dbReference type="Proteomes" id="UP001596312">
    <property type="component" value="Unassembled WGS sequence"/>
</dbReference>
<evidence type="ECO:0000259" key="2">
    <source>
        <dbReference type="Pfam" id="PF01266"/>
    </source>
</evidence>
<dbReference type="PANTHER" id="PTHR13847:SF287">
    <property type="entry name" value="FAD-DEPENDENT OXIDOREDUCTASE DOMAIN-CONTAINING PROTEIN 1"/>
    <property type="match status" value="1"/>
</dbReference>
<dbReference type="AlphaFoldDB" id="A0ABD5V5A0"/>
<evidence type="ECO:0000256" key="1">
    <source>
        <dbReference type="ARBA" id="ARBA00023002"/>
    </source>
</evidence>
<feature type="domain" description="FAD dependent oxidoreductase" evidence="2">
    <location>
        <begin position="3"/>
        <end position="336"/>
    </location>
</feature>
<organism evidence="3 4">
    <name type="scientific">Halalkalicoccus tibetensis</name>
    <dbReference type="NCBI Taxonomy" id="175632"/>
    <lineage>
        <taxon>Archaea</taxon>
        <taxon>Methanobacteriati</taxon>
        <taxon>Methanobacteriota</taxon>
        <taxon>Stenosarchaea group</taxon>
        <taxon>Halobacteria</taxon>
        <taxon>Halobacteriales</taxon>
        <taxon>Halococcaceae</taxon>
        <taxon>Halalkalicoccus</taxon>
    </lineage>
</organism>
<evidence type="ECO:0000313" key="4">
    <source>
        <dbReference type="Proteomes" id="UP001596312"/>
    </source>
</evidence>
<dbReference type="RefSeq" id="WP_340603526.1">
    <property type="nucleotide sequence ID" value="NZ_JBBMXV010000002.1"/>
</dbReference>
<dbReference type="InterPro" id="IPR006076">
    <property type="entry name" value="FAD-dep_OxRdtase"/>
</dbReference>
<keyword evidence="4" id="KW-1185">Reference proteome</keyword>
<dbReference type="Gene3D" id="3.50.50.60">
    <property type="entry name" value="FAD/NAD(P)-binding domain"/>
    <property type="match status" value="1"/>
</dbReference>
<proteinExistence type="predicted"/>
<dbReference type="PANTHER" id="PTHR13847">
    <property type="entry name" value="SARCOSINE DEHYDROGENASE-RELATED"/>
    <property type="match status" value="1"/>
</dbReference>
<dbReference type="PRINTS" id="PR00419">
    <property type="entry name" value="ADXRDTASE"/>
</dbReference>
<dbReference type="Gene3D" id="3.30.9.10">
    <property type="entry name" value="D-Amino Acid Oxidase, subunit A, domain 2"/>
    <property type="match status" value="1"/>
</dbReference>
<keyword evidence="1 3" id="KW-0560">Oxidoreductase</keyword>
<dbReference type="InterPro" id="IPR036188">
    <property type="entry name" value="FAD/NAD-bd_sf"/>
</dbReference>
<evidence type="ECO:0000313" key="3">
    <source>
        <dbReference type="EMBL" id="MFC6905011.1"/>
    </source>
</evidence>
<dbReference type="GO" id="GO:0016491">
    <property type="term" value="F:oxidoreductase activity"/>
    <property type="evidence" value="ECO:0007669"/>
    <property type="project" value="UniProtKB-KW"/>
</dbReference>
<comment type="caution">
    <text evidence="3">The sequence shown here is derived from an EMBL/GenBank/DDBJ whole genome shotgun (WGS) entry which is preliminary data.</text>
</comment>
<dbReference type="EC" id="1.-.-.-" evidence="3"/>
<accession>A0ABD5V5A0</accession>
<sequence length="366" mass="38673">MSVAIVGAGAVGLTAAHDLARAGEDVVVFERGEVGSGSTGRAAGVLYDAYAEDVDARIGRRAIERFRELSGEGDFRFHETPYLWFAHAGDEHRGGAIREQVPRMQHHGIDAALVGRAELVELAPDLETDDVGVAAVARNAGWTDPATYAELLAGKARSAGVEIRTGTEAVLTEGGGSVRVDGESEPFDAVVVTAGAHTARVVGEAGYDLAMKPYRVQALTTEEGAETPMAYDATEGFYLRPDSGGLLVGDGTEEVESDPDGWDREADKSFVESATARVEARFGREVAVDRSWAGLCTATPDGDPLLGWLSEDLYVATGWQGHGFMRAPAIGETIARELRGGSGIGQFDPTRFSGDEAFPIVEGMAL</sequence>
<protein>
    <submittedName>
        <fullName evidence="3">NAD(P)/FAD-dependent oxidoreductase</fullName>
        <ecNumber evidence="3">1.-.-.-</ecNumber>
    </submittedName>
</protein>